<feature type="compositionally biased region" description="Basic and acidic residues" evidence="1">
    <location>
        <begin position="48"/>
        <end position="63"/>
    </location>
</feature>
<dbReference type="AlphaFoldDB" id="A0A2P2L0X1"/>
<sequence length="133" mass="15532">MKTKREEDQVYSEEGVLKRQRVLEDSVQAIENPLVPYNDVDEEDEDERREQIRSVREDKRDSGGGKNGYPMGEVNENGDNDDGDYDDMYGMESNQEMRRSQIAPREDCPYLDTVNRQVWIWIEYVGFGLGIVM</sequence>
<dbReference type="EMBL" id="GGEC01031128">
    <property type="protein sequence ID" value="MBX11612.1"/>
    <property type="molecule type" value="Transcribed_RNA"/>
</dbReference>
<accession>A0A2P2L0X1</accession>
<feature type="compositionally biased region" description="Acidic residues" evidence="1">
    <location>
        <begin position="76"/>
        <end position="89"/>
    </location>
</feature>
<evidence type="ECO:0000313" key="2">
    <source>
        <dbReference type="EMBL" id="MBX11612.1"/>
    </source>
</evidence>
<organism evidence="2">
    <name type="scientific">Rhizophora mucronata</name>
    <name type="common">Asiatic mangrove</name>
    <dbReference type="NCBI Taxonomy" id="61149"/>
    <lineage>
        <taxon>Eukaryota</taxon>
        <taxon>Viridiplantae</taxon>
        <taxon>Streptophyta</taxon>
        <taxon>Embryophyta</taxon>
        <taxon>Tracheophyta</taxon>
        <taxon>Spermatophyta</taxon>
        <taxon>Magnoliopsida</taxon>
        <taxon>eudicotyledons</taxon>
        <taxon>Gunneridae</taxon>
        <taxon>Pentapetalae</taxon>
        <taxon>rosids</taxon>
        <taxon>fabids</taxon>
        <taxon>Malpighiales</taxon>
        <taxon>Rhizophoraceae</taxon>
        <taxon>Rhizophora</taxon>
    </lineage>
</organism>
<feature type="region of interest" description="Disordered" evidence="1">
    <location>
        <begin position="30"/>
        <end position="101"/>
    </location>
</feature>
<evidence type="ECO:0000256" key="1">
    <source>
        <dbReference type="SAM" id="MobiDB-lite"/>
    </source>
</evidence>
<proteinExistence type="predicted"/>
<reference evidence="2" key="1">
    <citation type="submission" date="2018-02" db="EMBL/GenBank/DDBJ databases">
        <title>Rhizophora mucronata_Transcriptome.</title>
        <authorList>
            <person name="Meera S.P."/>
            <person name="Sreeshan A."/>
            <person name="Augustine A."/>
        </authorList>
    </citation>
    <scope>NUCLEOTIDE SEQUENCE</scope>
    <source>
        <tissue evidence="2">Leaf</tissue>
    </source>
</reference>
<protein>
    <submittedName>
        <fullName evidence="2">Uncharacterized protein</fullName>
    </submittedName>
</protein>
<name>A0A2P2L0X1_RHIMU</name>